<dbReference type="EMBL" id="CP075865">
    <property type="protein sequence ID" value="QYS95429.1"/>
    <property type="molecule type" value="Genomic_DNA"/>
</dbReference>
<feature type="region of interest" description="Disordered" evidence="1">
    <location>
        <begin position="1"/>
        <end position="73"/>
    </location>
</feature>
<accession>A0A8G0PDQ0</accession>
<proteinExistence type="predicted"/>
<keyword evidence="3" id="KW-1185">Reference proteome</keyword>
<dbReference type="AlphaFoldDB" id="A0A8G0PDQ0"/>
<protein>
    <submittedName>
        <fullName evidence="2">Uncharacterized protein</fullName>
    </submittedName>
</protein>
<gene>
    <name evidence="2" type="ORF">H0G86_002720</name>
</gene>
<dbReference type="Proteomes" id="UP000826661">
    <property type="component" value="Chromosome II"/>
</dbReference>
<evidence type="ECO:0000256" key="1">
    <source>
        <dbReference type="SAM" id="MobiDB-lite"/>
    </source>
</evidence>
<organism evidence="2 3">
    <name type="scientific">Trichoderma simmonsii</name>
    <dbReference type="NCBI Taxonomy" id="1491479"/>
    <lineage>
        <taxon>Eukaryota</taxon>
        <taxon>Fungi</taxon>
        <taxon>Dikarya</taxon>
        <taxon>Ascomycota</taxon>
        <taxon>Pezizomycotina</taxon>
        <taxon>Sordariomycetes</taxon>
        <taxon>Hypocreomycetidae</taxon>
        <taxon>Hypocreales</taxon>
        <taxon>Hypocreaceae</taxon>
        <taxon>Trichoderma</taxon>
    </lineage>
</organism>
<sequence length="204" mass="22508">MQTDPDEEAPGQRLSRGVRDSPAQHQLAPIKKLRNPSSGQLGPRRTSGAVASSPAKLGPRLEGPEGLEGLQGQNLFPKASTTTWGTWGNGTHQQASFKQVLALLPPRVRVHIGHGSRSVPIKASPFISKYEDILCTKCLHTDATNAFKRRIHSRSGFFFPKLSSVPVRSWPRHASYALLFILFSFQNLFGSNWIAFENLKDPLT</sequence>
<name>A0A8G0PDQ0_9HYPO</name>
<reference evidence="2 3" key="1">
    <citation type="journal article" date="2021" name="BMC Genomics">
        <title>Telomere-to-telomere genome assembly of asparaginase-producing Trichoderma simmonsii.</title>
        <authorList>
            <person name="Chung D."/>
            <person name="Kwon Y.M."/>
            <person name="Yang Y."/>
        </authorList>
    </citation>
    <scope>NUCLEOTIDE SEQUENCE [LARGE SCALE GENOMIC DNA]</scope>
    <source>
        <strain evidence="2 3">GH-Sj1</strain>
    </source>
</reference>
<evidence type="ECO:0000313" key="2">
    <source>
        <dbReference type="EMBL" id="QYS95429.1"/>
    </source>
</evidence>
<evidence type="ECO:0000313" key="3">
    <source>
        <dbReference type="Proteomes" id="UP000826661"/>
    </source>
</evidence>